<reference evidence="1" key="1">
    <citation type="submission" date="2019-04" db="EMBL/GenBank/DDBJ databases">
        <authorList>
            <consortium name="Science for Life Laboratories"/>
        </authorList>
    </citation>
    <scope>NUCLEOTIDE SEQUENCE</scope>
    <source>
        <strain evidence="1">MBLW1</strain>
    </source>
</reference>
<keyword evidence="2" id="KW-1185">Reference proteome</keyword>
<sequence>MHRSPESIQQIRDALRIDLFVRFHLMISVGMNPGRLPDCQVEYSKNTHISPEIRLFIPQVDRILPIMRFAQDEDLG</sequence>
<evidence type="ECO:0000313" key="1">
    <source>
        <dbReference type="EMBL" id="VIP02393.1"/>
    </source>
</evidence>
<gene>
    <name evidence="1" type="ORF">GMBLW1_15670</name>
</gene>
<dbReference type="KEGG" id="tim:GMBLW1_15670"/>
<proteinExistence type="predicted"/>
<dbReference type="AlphaFoldDB" id="A0A6C2YMP8"/>
<protein>
    <submittedName>
        <fullName evidence="1">Uncharacterized protein</fullName>
    </submittedName>
</protein>
<accession>A0A6C2YMP8</accession>
<organism evidence="1">
    <name type="scientific">Tuwongella immobilis</name>
    <dbReference type="NCBI Taxonomy" id="692036"/>
    <lineage>
        <taxon>Bacteria</taxon>
        <taxon>Pseudomonadati</taxon>
        <taxon>Planctomycetota</taxon>
        <taxon>Planctomycetia</taxon>
        <taxon>Gemmatales</taxon>
        <taxon>Gemmataceae</taxon>
        <taxon>Tuwongella</taxon>
    </lineage>
</organism>
<dbReference type="EMBL" id="LR593887">
    <property type="protein sequence ID" value="VTS01265.1"/>
    <property type="molecule type" value="Genomic_DNA"/>
</dbReference>
<dbReference type="InParanoid" id="A0A6C2YMP8"/>
<dbReference type="Proteomes" id="UP000464378">
    <property type="component" value="Chromosome"/>
</dbReference>
<evidence type="ECO:0000313" key="2">
    <source>
        <dbReference type="Proteomes" id="UP000464378"/>
    </source>
</evidence>
<name>A0A6C2YMP8_9BACT</name>
<dbReference type="EMBL" id="LR586016">
    <property type="protein sequence ID" value="VIP02393.1"/>
    <property type="molecule type" value="Genomic_DNA"/>
</dbReference>